<dbReference type="SUPFAM" id="SSF52833">
    <property type="entry name" value="Thioredoxin-like"/>
    <property type="match status" value="1"/>
</dbReference>
<dbReference type="PROSITE" id="PS50404">
    <property type="entry name" value="GST_NTER"/>
    <property type="match status" value="1"/>
</dbReference>
<dbReference type="PANTHER" id="PTHR43917:SF8">
    <property type="entry name" value="GH16740P-RELATED"/>
    <property type="match status" value="1"/>
</dbReference>
<dbReference type="InterPro" id="IPR036282">
    <property type="entry name" value="Glutathione-S-Trfase_C_sf"/>
</dbReference>
<dbReference type="Proteomes" id="UP001152320">
    <property type="component" value="Chromosome 4"/>
</dbReference>
<keyword evidence="2" id="KW-0963">Cytoplasm</keyword>
<dbReference type="AlphaFoldDB" id="A0A9Q1CCN2"/>
<proteinExistence type="predicted"/>
<reference evidence="5" key="1">
    <citation type="submission" date="2021-10" db="EMBL/GenBank/DDBJ databases">
        <title>Tropical sea cucumber genome reveals ecological adaptation and Cuvierian tubules defense mechanism.</title>
        <authorList>
            <person name="Chen T."/>
        </authorList>
    </citation>
    <scope>NUCLEOTIDE SEQUENCE</scope>
    <source>
        <strain evidence="5">Nanhai2018</strain>
        <tissue evidence="5">Muscle</tissue>
    </source>
</reference>
<comment type="subcellular location">
    <subcellularLocation>
        <location evidence="1">Cytoplasm</location>
    </subcellularLocation>
</comment>
<evidence type="ECO:0000259" key="4">
    <source>
        <dbReference type="PROSITE" id="PS50405"/>
    </source>
</evidence>
<dbReference type="SUPFAM" id="SSF47616">
    <property type="entry name" value="GST C-terminal domain-like"/>
    <property type="match status" value="1"/>
</dbReference>
<name>A0A9Q1CCN2_HOLLE</name>
<keyword evidence="6" id="KW-1185">Reference proteome</keyword>
<dbReference type="Gene3D" id="3.40.30.10">
    <property type="entry name" value="Glutaredoxin"/>
    <property type="match status" value="1"/>
</dbReference>
<evidence type="ECO:0000256" key="1">
    <source>
        <dbReference type="ARBA" id="ARBA00004496"/>
    </source>
</evidence>
<dbReference type="Pfam" id="PF02798">
    <property type="entry name" value="GST_N"/>
    <property type="match status" value="1"/>
</dbReference>
<organism evidence="5 6">
    <name type="scientific">Holothuria leucospilota</name>
    <name type="common">Black long sea cucumber</name>
    <name type="synonym">Mertensiothuria leucospilota</name>
    <dbReference type="NCBI Taxonomy" id="206669"/>
    <lineage>
        <taxon>Eukaryota</taxon>
        <taxon>Metazoa</taxon>
        <taxon>Echinodermata</taxon>
        <taxon>Eleutherozoa</taxon>
        <taxon>Echinozoa</taxon>
        <taxon>Holothuroidea</taxon>
        <taxon>Aspidochirotacea</taxon>
        <taxon>Aspidochirotida</taxon>
        <taxon>Holothuriidae</taxon>
        <taxon>Holothuria</taxon>
    </lineage>
</organism>
<dbReference type="InterPro" id="IPR051369">
    <property type="entry name" value="GST_Theta"/>
</dbReference>
<dbReference type="SFLD" id="SFLDS00019">
    <property type="entry name" value="Glutathione_Transferase_(cytos"/>
    <property type="match status" value="1"/>
</dbReference>
<dbReference type="Gene3D" id="1.20.1050.10">
    <property type="match status" value="2"/>
</dbReference>
<dbReference type="GO" id="GO:0005737">
    <property type="term" value="C:cytoplasm"/>
    <property type="evidence" value="ECO:0007669"/>
    <property type="project" value="UniProtKB-SubCell"/>
</dbReference>
<sequence length="253" mass="29914">MTLQFYYHPLSMPSRSVRLFLKKTGIQVEEIIIDLAKREQHSPEFLKINPRHCVPVIVDGDFILTEGIAILCYLIEKFPDKVADHWYPKDLRKRARVNEYLSYHDGSTRQLFSRVFQDEYWFWDKKVTDEERKNHIKDMLYVATQLQDTFLKDKQYLCGDEISIADLMAISEVSTVKAFEADGRILSQWVKLLLNVMATSQVIQPTIGRPDTTKEHPKLAEWLERVKTFLKPEFDEVYEPFYEVRKEAMSKKK</sequence>
<dbReference type="FunFam" id="3.40.30.10:FF:000034">
    <property type="entry name" value="glutathione S-transferase 1"/>
    <property type="match status" value="1"/>
</dbReference>
<evidence type="ECO:0000313" key="5">
    <source>
        <dbReference type="EMBL" id="KAJ8042896.1"/>
    </source>
</evidence>
<dbReference type="InterPro" id="IPR040079">
    <property type="entry name" value="Glutathione_S-Trfase"/>
</dbReference>
<dbReference type="OrthoDB" id="2309723at2759"/>
<dbReference type="InterPro" id="IPR004045">
    <property type="entry name" value="Glutathione_S-Trfase_N"/>
</dbReference>
<dbReference type="InterPro" id="IPR036249">
    <property type="entry name" value="Thioredoxin-like_sf"/>
</dbReference>
<comment type="caution">
    <text evidence="5">The sequence shown here is derived from an EMBL/GenBank/DDBJ whole genome shotgun (WGS) entry which is preliminary data.</text>
</comment>
<gene>
    <name evidence="5" type="ORF">HOLleu_09775</name>
</gene>
<dbReference type="GO" id="GO:0006749">
    <property type="term" value="P:glutathione metabolic process"/>
    <property type="evidence" value="ECO:0007669"/>
    <property type="project" value="TreeGrafter"/>
</dbReference>
<dbReference type="GO" id="GO:0004364">
    <property type="term" value="F:glutathione transferase activity"/>
    <property type="evidence" value="ECO:0007669"/>
    <property type="project" value="TreeGrafter"/>
</dbReference>
<feature type="domain" description="GST N-terminal" evidence="3">
    <location>
        <begin position="1"/>
        <end position="82"/>
    </location>
</feature>
<dbReference type="PANTHER" id="PTHR43917">
    <property type="match status" value="1"/>
</dbReference>
<evidence type="ECO:0000256" key="2">
    <source>
        <dbReference type="ARBA" id="ARBA00022490"/>
    </source>
</evidence>
<evidence type="ECO:0000313" key="6">
    <source>
        <dbReference type="Proteomes" id="UP001152320"/>
    </source>
</evidence>
<feature type="domain" description="GST C-terminal" evidence="4">
    <location>
        <begin position="90"/>
        <end position="253"/>
    </location>
</feature>
<dbReference type="EMBL" id="JAIZAY010000004">
    <property type="protein sequence ID" value="KAJ8042896.1"/>
    <property type="molecule type" value="Genomic_DNA"/>
</dbReference>
<evidence type="ECO:0000259" key="3">
    <source>
        <dbReference type="PROSITE" id="PS50404"/>
    </source>
</evidence>
<dbReference type="InterPro" id="IPR010987">
    <property type="entry name" value="Glutathione-S-Trfase_C-like"/>
</dbReference>
<dbReference type="PROSITE" id="PS50405">
    <property type="entry name" value="GST_CTER"/>
    <property type="match status" value="1"/>
</dbReference>
<protein>
    <submittedName>
        <fullName evidence="5">Glutathione S-transferase theta-2</fullName>
    </submittedName>
</protein>
<accession>A0A9Q1CCN2</accession>
<dbReference type="SFLD" id="SFLDG00358">
    <property type="entry name" value="Main_(cytGST)"/>
    <property type="match status" value="1"/>
</dbReference>